<dbReference type="RefSeq" id="WP_208244483.1">
    <property type="nucleotide sequence ID" value="NZ_JAGEPF010000016.1"/>
</dbReference>
<name>A0ABS3RWH8_9ACTN</name>
<evidence type="ECO:0000313" key="2">
    <source>
        <dbReference type="Proteomes" id="UP000680206"/>
    </source>
</evidence>
<dbReference type="EMBL" id="JAGEPF010000016">
    <property type="protein sequence ID" value="MBO2461122.1"/>
    <property type="molecule type" value="Genomic_DNA"/>
</dbReference>
<accession>A0ABS3RWH8</accession>
<organism evidence="1 2">
    <name type="scientific">Actinomadura violacea</name>
    <dbReference type="NCBI Taxonomy" id="2819934"/>
    <lineage>
        <taxon>Bacteria</taxon>
        <taxon>Bacillati</taxon>
        <taxon>Actinomycetota</taxon>
        <taxon>Actinomycetes</taxon>
        <taxon>Streptosporangiales</taxon>
        <taxon>Thermomonosporaceae</taxon>
        <taxon>Actinomadura</taxon>
    </lineage>
</organism>
<keyword evidence="2" id="KW-1185">Reference proteome</keyword>
<evidence type="ECO:0000313" key="1">
    <source>
        <dbReference type="EMBL" id="MBO2461122.1"/>
    </source>
</evidence>
<protein>
    <submittedName>
        <fullName evidence="1">Uncharacterized protein</fullName>
    </submittedName>
</protein>
<proteinExistence type="predicted"/>
<reference evidence="1 2" key="1">
    <citation type="submission" date="2021-03" db="EMBL/GenBank/DDBJ databases">
        <title>Actinomadura violae sp. nov., isolated from lichen in Thailand.</title>
        <authorList>
            <person name="Kanchanasin P."/>
            <person name="Saeng-In P."/>
            <person name="Phongsopitanun W."/>
            <person name="Yuki M."/>
            <person name="Kudo T."/>
            <person name="Ohkuma M."/>
            <person name="Tanasupawat S."/>
        </authorList>
    </citation>
    <scope>NUCLEOTIDE SEQUENCE [LARGE SCALE GENOMIC DNA]</scope>
    <source>
        <strain evidence="1 2">LCR2-06</strain>
    </source>
</reference>
<comment type="caution">
    <text evidence="1">The sequence shown here is derived from an EMBL/GenBank/DDBJ whole genome shotgun (WGS) entry which is preliminary data.</text>
</comment>
<dbReference type="Proteomes" id="UP000680206">
    <property type="component" value="Unassembled WGS sequence"/>
</dbReference>
<gene>
    <name evidence="1" type="ORF">J4709_26415</name>
</gene>
<sequence length="68" mass="7320">MSTLAELRASVPAEKRAAIRQAAHREVAENAPAPTPQHIARLAPLFAGEARHIIARHAQIEPEHTTAA</sequence>